<dbReference type="EMBL" id="BRXZ01001800">
    <property type="protein sequence ID" value="GMH46617.1"/>
    <property type="molecule type" value="Genomic_DNA"/>
</dbReference>
<dbReference type="InterPro" id="IPR046341">
    <property type="entry name" value="SET_dom_sf"/>
</dbReference>
<evidence type="ECO:0000313" key="3">
    <source>
        <dbReference type="Proteomes" id="UP001165082"/>
    </source>
</evidence>
<protein>
    <submittedName>
        <fullName evidence="2">Uncharacterized protein</fullName>
    </submittedName>
</protein>
<evidence type="ECO:0000256" key="1">
    <source>
        <dbReference type="SAM" id="MobiDB-lite"/>
    </source>
</evidence>
<dbReference type="Proteomes" id="UP001165082">
    <property type="component" value="Unassembled WGS sequence"/>
</dbReference>
<comment type="caution">
    <text evidence="2">The sequence shown here is derived from an EMBL/GenBank/DDBJ whole genome shotgun (WGS) entry which is preliminary data.</text>
</comment>
<feature type="non-terminal residue" evidence="2">
    <location>
        <position position="1"/>
    </location>
</feature>
<organism evidence="2 3">
    <name type="scientific">Triparma retinervis</name>
    <dbReference type="NCBI Taxonomy" id="2557542"/>
    <lineage>
        <taxon>Eukaryota</taxon>
        <taxon>Sar</taxon>
        <taxon>Stramenopiles</taxon>
        <taxon>Ochrophyta</taxon>
        <taxon>Bolidophyceae</taxon>
        <taxon>Parmales</taxon>
        <taxon>Triparmaceae</taxon>
        <taxon>Triparma</taxon>
    </lineage>
</organism>
<feature type="compositionally biased region" description="Basic residues" evidence="1">
    <location>
        <begin position="232"/>
        <end position="243"/>
    </location>
</feature>
<sequence length="243" mass="26667">GVFAAVDIPKTTVLADESVMLVPRDSAYARAHFNEYDFVNVGQARYILLREPELGMRSLTFFTNEANHNGDEGQKPHIEWRLQDNRLVWKFVEDVKKGEEILASRSEFRNTIGAQAADAFMEKTQAKLRAITSQGSGIEALSSVFGTEPAAPVDNDSDSDGDMTDAPEPKKSMADVKVAKKKSVRSASKKYAKVYVAGQTGAHNARLKISKSNKRGQTKRGFSSGKKTGSGTKKKSSKKMAKF</sequence>
<keyword evidence="3" id="KW-1185">Reference proteome</keyword>
<accession>A0A9W6Z1W4</accession>
<evidence type="ECO:0000313" key="2">
    <source>
        <dbReference type="EMBL" id="GMH46617.1"/>
    </source>
</evidence>
<feature type="region of interest" description="Disordered" evidence="1">
    <location>
        <begin position="202"/>
        <end position="243"/>
    </location>
</feature>
<name>A0A9W6Z1W4_9STRA</name>
<feature type="region of interest" description="Disordered" evidence="1">
    <location>
        <begin position="144"/>
        <end position="188"/>
    </location>
</feature>
<feature type="compositionally biased region" description="Acidic residues" evidence="1">
    <location>
        <begin position="155"/>
        <end position="165"/>
    </location>
</feature>
<feature type="compositionally biased region" description="Basic and acidic residues" evidence="1">
    <location>
        <begin position="167"/>
        <end position="178"/>
    </location>
</feature>
<feature type="compositionally biased region" description="Basic residues" evidence="1">
    <location>
        <begin position="205"/>
        <end position="218"/>
    </location>
</feature>
<gene>
    <name evidence="2" type="ORF">TrRE_jg9519</name>
</gene>
<proteinExistence type="predicted"/>
<reference evidence="2" key="1">
    <citation type="submission" date="2022-07" db="EMBL/GenBank/DDBJ databases">
        <title>Genome analysis of Parmales, a sister group of diatoms, reveals the evolutionary specialization of diatoms from phago-mixotrophs to photoautotrophs.</title>
        <authorList>
            <person name="Ban H."/>
            <person name="Sato S."/>
            <person name="Yoshikawa S."/>
            <person name="Kazumasa Y."/>
            <person name="Nakamura Y."/>
            <person name="Ichinomiya M."/>
            <person name="Saitoh K."/>
            <person name="Sato N."/>
            <person name="Blanc-Mathieu R."/>
            <person name="Endo H."/>
            <person name="Kuwata A."/>
            <person name="Ogata H."/>
        </authorList>
    </citation>
    <scope>NUCLEOTIDE SEQUENCE</scope>
</reference>
<feature type="compositionally biased region" description="Basic residues" evidence="1">
    <location>
        <begin position="179"/>
        <end position="188"/>
    </location>
</feature>
<dbReference type="AlphaFoldDB" id="A0A9W6Z1W4"/>
<dbReference type="SUPFAM" id="SSF82199">
    <property type="entry name" value="SET domain"/>
    <property type="match status" value="1"/>
</dbReference>